<dbReference type="GO" id="GO:0016052">
    <property type="term" value="P:carbohydrate catabolic process"/>
    <property type="evidence" value="ECO:0007669"/>
    <property type="project" value="InterPro"/>
</dbReference>
<dbReference type="PANTHER" id="PTHR48081">
    <property type="entry name" value="AB HYDROLASE SUPERFAMILY PROTEIN C4A8.06C"/>
    <property type="match status" value="1"/>
</dbReference>
<reference evidence="6 7" key="1">
    <citation type="submission" date="2016-10" db="EMBL/GenBank/DDBJ databases">
        <title>Paenibacillus species isolates.</title>
        <authorList>
            <person name="Beno S.M."/>
        </authorList>
    </citation>
    <scope>NUCLEOTIDE SEQUENCE [LARGE SCALE GENOMIC DNA]</scope>
    <source>
        <strain evidence="6 7">FSL H7-0710</strain>
    </source>
</reference>
<dbReference type="Pfam" id="PF06452">
    <property type="entry name" value="CBM9_1"/>
    <property type="match status" value="1"/>
</dbReference>
<dbReference type="InterPro" id="IPR050300">
    <property type="entry name" value="GDXG_lipolytic_enzyme"/>
</dbReference>
<gene>
    <name evidence="6" type="ORF">BSK52_17210</name>
</gene>
<feature type="domain" description="Peptidase S9 prolyl oligopeptidase catalytic" evidence="3">
    <location>
        <begin position="235"/>
        <end position="304"/>
    </location>
</feature>
<dbReference type="InterPro" id="IPR029058">
    <property type="entry name" value="AB_hydrolase_fold"/>
</dbReference>
<evidence type="ECO:0000259" key="5">
    <source>
        <dbReference type="Pfam" id="PF20434"/>
    </source>
</evidence>
<dbReference type="GO" id="GO:0030246">
    <property type="term" value="F:carbohydrate binding"/>
    <property type="evidence" value="ECO:0007669"/>
    <property type="project" value="InterPro"/>
</dbReference>
<sequence>MKRRLIYVLTILVIVLSSWLLLNNRESKGALEKEGKEVAKVNANDSSTTAVKVTVNNGQIPVQYLTPAYKVTVQGDILYASKKNETDAVEPLKLDLYEPSGDDNKKRPVFIFIHGGGYTGGDKYDAADFSTGLAERGYAVLSINYRLKKDPFTNFTHTLNDAYEDISDVIKWINDNAELYGMDASRIVIGGDSAGGHLAINFVNQYVSKDPSIIKSVFSIVDIYGGDLTTSANSKLPPVLIIHGTIDKLVPYQQSVELAEQLKEIGVYHNLLTMEGVGHDYKNEKYIDEIMETTTHFLWNVMNSSALAKLPEISGISIAAGDAFDIKLPEAYLSPSKEPMNIDLPEGWILRDEKEEDRLRIQVPVGLVRGNDSLFVSRGEDPKTAMSFAVNVNVIDPLTVKYETFYDESAKEIRTHMDVTNQSTNNFSGSVEADYETGRSTQGTYSASVENLEPGKSVRLEIPELAWGQRTLKSFNDIGILLQTTLDSFNALLLPKLSKPVEFNGNLSDWSDQARFNVKDIKINGWRGEQDISATGSLAWDTDNLYLGVEVIDDKHEQSASGDAIWSGDSIQIGIGIANTDGTVPSEYHELGVARGNAGNLLKWRWLTPRGFNLNDAIELKYAIERSGSITSYELAIPWHELSYDITQVKKGMKLKFSLLVNDNDGEGRRGWLEYNSGIGTSKDVNAFGDLFLTD</sequence>
<dbReference type="OrthoDB" id="9815425at2"/>
<dbReference type="CDD" id="cd09621">
    <property type="entry name" value="CBM9_like_5"/>
    <property type="match status" value="1"/>
</dbReference>
<feature type="transmembrane region" description="Helical" evidence="2">
    <location>
        <begin position="5"/>
        <end position="22"/>
    </location>
</feature>
<proteinExistence type="predicted"/>
<dbReference type="InterPro" id="IPR049492">
    <property type="entry name" value="BD-FAE-like_dom"/>
</dbReference>
<evidence type="ECO:0000313" key="7">
    <source>
        <dbReference type="Proteomes" id="UP000187439"/>
    </source>
</evidence>
<evidence type="ECO:0008006" key="8">
    <source>
        <dbReference type="Google" id="ProtNLM"/>
    </source>
</evidence>
<name>A0A1R0XV43_9BACL</name>
<dbReference type="SUPFAM" id="SSF49344">
    <property type="entry name" value="CBD9-like"/>
    <property type="match status" value="1"/>
</dbReference>
<dbReference type="InterPro" id="IPR010502">
    <property type="entry name" value="Carb-bd_dom_fam9"/>
</dbReference>
<feature type="domain" description="BD-FAE-like" evidence="5">
    <location>
        <begin position="94"/>
        <end position="200"/>
    </location>
</feature>
<dbReference type="Gene3D" id="2.60.40.1190">
    <property type="match status" value="1"/>
</dbReference>
<organism evidence="6 7">
    <name type="scientific">Paenibacillus odorifer</name>
    <dbReference type="NCBI Taxonomy" id="189426"/>
    <lineage>
        <taxon>Bacteria</taxon>
        <taxon>Bacillati</taxon>
        <taxon>Bacillota</taxon>
        <taxon>Bacilli</taxon>
        <taxon>Bacillales</taxon>
        <taxon>Paenibacillaceae</taxon>
        <taxon>Paenibacillus</taxon>
    </lineage>
</organism>
<evidence type="ECO:0000256" key="1">
    <source>
        <dbReference type="ARBA" id="ARBA00022801"/>
    </source>
</evidence>
<dbReference type="Pfam" id="PF20434">
    <property type="entry name" value="BD-FAE"/>
    <property type="match status" value="1"/>
</dbReference>
<keyword evidence="1" id="KW-0378">Hydrolase</keyword>
<dbReference type="Gene3D" id="3.40.50.1820">
    <property type="entry name" value="alpha/beta hydrolase"/>
    <property type="match status" value="1"/>
</dbReference>
<protein>
    <recommendedName>
        <fullName evidence="8">Alpha/beta hydrolase</fullName>
    </recommendedName>
</protein>
<keyword evidence="2" id="KW-1133">Transmembrane helix</keyword>
<evidence type="ECO:0000259" key="4">
    <source>
        <dbReference type="Pfam" id="PF06452"/>
    </source>
</evidence>
<comment type="caution">
    <text evidence="6">The sequence shown here is derived from an EMBL/GenBank/DDBJ whole genome shotgun (WGS) entry which is preliminary data.</text>
</comment>
<dbReference type="GO" id="GO:0004553">
    <property type="term" value="F:hydrolase activity, hydrolyzing O-glycosyl compounds"/>
    <property type="evidence" value="ECO:0007669"/>
    <property type="project" value="InterPro"/>
</dbReference>
<dbReference type="GO" id="GO:0008236">
    <property type="term" value="F:serine-type peptidase activity"/>
    <property type="evidence" value="ECO:0007669"/>
    <property type="project" value="InterPro"/>
</dbReference>
<dbReference type="Proteomes" id="UP000187439">
    <property type="component" value="Unassembled WGS sequence"/>
</dbReference>
<dbReference type="EMBL" id="MPTC01000015">
    <property type="protein sequence ID" value="OMD39003.1"/>
    <property type="molecule type" value="Genomic_DNA"/>
</dbReference>
<evidence type="ECO:0000259" key="3">
    <source>
        <dbReference type="Pfam" id="PF00326"/>
    </source>
</evidence>
<evidence type="ECO:0000313" key="6">
    <source>
        <dbReference type="EMBL" id="OMD39003.1"/>
    </source>
</evidence>
<dbReference type="RefSeq" id="WP_076120004.1">
    <property type="nucleotide sequence ID" value="NZ_MPTC01000015.1"/>
</dbReference>
<dbReference type="GO" id="GO:0006508">
    <property type="term" value="P:proteolysis"/>
    <property type="evidence" value="ECO:0007669"/>
    <property type="project" value="InterPro"/>
</dbReference>
<keyword evidence="2" id="KW-0812">Transmembrane</keyword>
<dbReference type="SUPFAM" id="SSF53474">
    <property type="entry name" value="alpha/beta-Hydrolases"/>
    <property type="match status" value="1"/>
</dbReference>
<feature type="domain" description="Carbohydrate-binding" evidence="4">
    <location>
        <begin position="510"/>
        <end position="694"/>
    </location>
</feature>
<dbReference type="InterPro" id="IPR001375">
    <property type="entry name" value="Peptidase_S9_cat"/>
</dbReference>
<accession>A0A1R0XV43</accession>
<keyword evidence="2" id="KW-0472">Membrane</keyword>
<dbReference type="AlphaFoldDB" id="A0A1R0XV43"/>
<dbReference type="Pfam" id="PF00326">
    <property type="entry name" value="Peptidase_S9"/>
    <property type="match status" value="1"/>
</dbReference>
<evidence type="ECO:0000256" key="2">
    <source>
        <dbReference type="SAM" id="Phobius"/>
    </source>
</evidence>